<evidence type="ECO:0000256" key="4">
    <source>
        <dbReference type="ARBA" id="ARBA00023136"/>
    </source>
</evidence>
<dbReference type="Pfam" id="PF13520">
    <property type="entry name" value="AA_permease_2"/>
    <property type="match status" value="1"/>
</dbReference>
<feature type="transmembrane region" description="Helical" evidence="5">
    <location>
        <begin position="133"/>
        <end position="153"/>
    </location>
</feature>
<dbReference type="RefSeq" id="XP_056546699.1">
    <property type="nucleotide sequence ID" value="XM_056683093.1"/>
</dbReference>
<feature type="transmembrane region" description="Helical" evidence="5">
    <location>
        <begin position="56"/>
        <end position="76"/>
    </location>
</feature>
<reference evidence="6" key="2">
    <citation type="journal article" date="2023" name="IMA Fungus">
        <title>Comparative genomic study of the Penicillium genus elucidates a diverse pangenome and 15 lateral gene transfer events.</title>
        <authorList>
            <person name="Petersen C."/>
            <person name="Sorensen T."/>
            <person name="Nielsen M.R."/>
            <person name="Sondergaard T.E."/>
            <person name="Sorensen J.L."/>
            <person name="Fitzpatrick D.A."/>
            <person name="Frisvad J.C."/>
            <person name="Nielsen K.L."/>
        </authorList>
    </citation>
    <scope>NUCLEOTIDE SEQUENCE</scope>
    <source>
        <strain evidence="6">IBT 26290</strain>
    </source>
</reference>
<feature type="transmembrane region" description="Helical" evidence="5">
    <location>
        <begin position="173"/>
        <end position="194"/>
    </location>
</feature>
<keyword evidence="2 5" id="KW-0812">Transmembrane</keyword>
<evidence type="ECO:0000256" key="5">
    <source>
        <dbReference type="SAM" id="Phobius"/>
    </source>
</evidence>
<reference evidence="6" key="1">
    <citation type="submission" date="2022-11" db="EMBL/GenBank/DDBJ databases">
        <authorList>
            <person name="Petersen C."/>
        </authorList>
    </citation>
    <scope>NUCLEOTIDE SEQUENCE</scope>
    <source>
        <strain evidence="6">IBT 26290</strain>
    </source>
</reference>
<evidence type="ECO:0000256" key="1">
    <source>
        <dbReference type="ARBA" id="ARBA00004141"/>
    </source>
</evidence>
<dbReference type="PANTHER" id="PTHR11785">
    <property type="entry name" value="AMINO ACID TRANSPORTER"/>
    <property type="match status" value="1"/>
</dbReference>
<accession>A0A9W9IIW7</accession>
<dbReference type="GO" id="GO:0015179">
    <property type="term" value="F:L-amino acid transmembrane transporter activity"/>
    <property type="evidence" value="ECO:0007669"/>
    <property type="project" value="TreeGrafter"/>
</dbReference>
<evidence type="ECO:0000313" key="6">
    <source>
        <dbReference type="EMBL" id="KAJ5175091.1"/>
    </source>
</evidence>
<evidence type="ECO:0000256" key="2">
    <source>
        <dbReference type="ARBA" id="ARBA00022692"/>
    </source>
</evidence>
<sequence>MLKPAGLVAIEASPNKSANYGAIPPHGGDGPKPADGISGLYEGNVFEASPENRRQIGVVSATLLIFNRVIGTGIFATPGTILALSGSVGLSLIMWVIGTFIAMAGTAVYLEWGTAIPKNGGEKNYLEYVYKKPKFLATAMFAAYAFLLGWAASNSVVFGQYILNAADIEVDRWNQRGIGLSCLTAAFLVHSTALKWGLRLSNLLGIIKLIIVLFIVVAGWAALAGHTKTETPHNFRNAFEGTKPSGYSIVMALYNVIWSFIGYSNANYVLSETKNPVRTLKIAAPLAIVSVGILYMFVNIAYFAAVSKEEMLESGTVVAAAFFRNMFGKQAEKVMSVFVALSAFGNVLSVLFSQGRIVQELGREGILPFSKFFASNWPFHSPAAGLLEHYIMSAIILLAPPPGDAYNFLLNLISYPLSIVNVFVSGGLIYIYLNKSSKFPDWNPGIRATLPVTVFFLLSNLYLVVAPYVPPDAGQNVYEQLPYYLHCVVALGLFAFGALYYLVWAVLLPRWGGYVLVKESVVDADGWSRTVFTRLPKAAAGRS</sequence>
<feature type="transmembrane region" description="Helical" evidence="5">
    <location>
        <begin position="88"/>
        <end position="112"/>
    </location>
</feature>
<organism evidence="6 7">
    <name type="scientific">Penicillium canariense</name>
    <dbReference type="NCBI Taxonomy" id="189055"/>
    <lineage>
        <taxon>Eukaryota</taxon>
        <taxon>Fungi</taxon>
        <taxon>Dikarya</taxon>
        <taxon>Ascomycota</taxon>
        <taxon>Pezizomycotina</taxon>
        <taxon>Eurotiomycetes</taxon>
        <taxon>Eurotiomycetidae</taxon>
        <taxon>Eurotiales</taxon>
        <taxon>Aspergillaceae</taxon>
        <taxon>Penicillium</taxon>
    </lineage>
</organism>
<dbReference type="OrthoDB" id="5982228at2759"/>
<feature type="transmembrane region" description="Helical" evidence="5">
    <location>
        <begin position="412"/>
        <end position="433"/>
    </location>
</feature>
<proteinExistence type="predicted"/>
<comment type="subcellular location">
    <subcellularLocation>
        <location evidence="1">Membrane</location>
        <topology evidence="1">Multi-pass membrane protein</topology>
    </subcellularLocation>
</comment>
<dbReference type="AlphaFoldDB" id="A0A9W9IIW7"/>
<dbReference type="InterPro" id="IPR002293">
    <property type="entry name" value="AA/rel_permease1"/>
</dbReference>
<feature type="transmembrane region" description="Helical" evidence="5">
    <location>
        <begin position="334"/>
        <end position="358"/>
    </location>
</feature>
<dbReference type="GeneID" id="81422269"/>
<dbReference type="GO" id="GO:0016020">
    <property type="term" value="C:membrane"/>
    <property type="evidence" value="ECO:0007669"/>
    <property type="project" value="UniProtKB-SubCell"/>
</dbReference>
<comment type="caution">
    <text evidence="6">The sequence shown here is derived from an EMBL/GenBank/DDBJ whole genome shotgun (WGS) entry which is preliminary data.</text>
</comment>
<dbReference type="InterPro" id="IPR050598">
    <property type="entry name" value="AminoAcid_Transporter"/>
</dbReference>
<dbReference type="PANTHER" id="PTHR11785:SF498">
    <property type="entry name" value="HIGH-AFFINITY METHIONINE PERMEASE"/>
    <property type="match status" value="1"/>
</dbReference>
<keyword evidence="4 5" id="KW-0472">Membrane</keyword>
<dbReference type="Proteomes" id="UP001149163">
    <property type="component" value="Unassembled WGS sequence"/>
</dbReference>
<dbReference type="EMBL" id="JAPQKN010000001">
    <property type="protein sequence ID" value="KAJ5175091.1"/>
    <property type="molecule type" value="Genomic_DNA"/>
</dbReference>
<protein>
    <submittedName>
        <fullName evidence="6">Amino acid/polyamine transporter I</fullName>
    </submittedName>
</protein>
<name>A0A9W9IIW7_9EURO</name>
<dbReference type="PIRSF" id="PIRSF006060">
    <property type="entry name" value="AA_transporter"/>
    <property type="match status" value="1"/>
</dbReference>
<feature type="transmembrane region" description="Helical" evidence="5">
    <location>
        <begin position="206"/>
        <end position="226"/>
    </location>
</feature>
<dbReference type="FunFam" id="1.20.1740.10:FF:000025">
    <property type="entry name" value="High-affinity methionine permease"/>
    <property type="match status" value="1"/>
</dbReference>
<evidence type="ECO:0000313" key="7">
    <source>
        <dbReference type="Proteomes" id="UP001149163"/>
    </source>
</evidence>
<dbReference type="Gene3D" id="1.20.1740.10">
    <property type="entry name" value="Amino acid/polyamine transporter I"/>
    <property type="match status" value="1"/>
</dbReference>
<keyword evidence="7" id="KW-1185">Reference proteome</keyword>
<feature type="transmembrane region" description="Helical" evidence="5">
    <location>
        <begin position="445"/>
        <end position="463"/>
    </location>
</feature>
<feature type="transmembrane region" description="Helical" evidence="5">
    <location>
        <begin position="282"/>
        <end position="305"/>
    </location>
</feature>
<evidence type="ECO:0000256" key="3">
    <source>
        <dbReference type="ARBA" id="ARBA00022989"/>
    </source>
</evidence>
<keyword evidence="3 5" id="KW-1133">Transmembrane helix</keyword>
<feature type="transmembrane region" description="Helical" evidence="5">
    <location>
        <begin position="483"/>
        <end position="508"/>
    </location>
</feature>
<gene>
    <name evidence="6" type="ORF">N7482_000968</name>
</gene>
<feature type="transmembrane region" description="Helical" evidence="5">
    <location>
        <begin position="246"/>
        <end position="270"/>
    </location>
</feature>